<dbReference type="InterPro" id="IPR007708">
    <property type="entry name" value="DBR1_C"/>
</dbReference>
<keyword evidence="7" id="KW-0479">Metal-binding</keyword>
<dbReference type="FunFam" id="3.60.21.10:FF:000035">
    <property type="entry name" value="Lariat debranching enzyme"/>
    <property type="match status" value="1"/>
</dbReference>
<feature type="non-terminal residue" evidence="16">
    <location>
        <position position="363"/>
    </location>
</feature>
<comment type="cofactor">
    <cofactor evidence="2">
        <name>Zn(2+)</name>
        <dbReference type="ChEBI" id="CHEBI:29105"/>
    </cofactor>
</comment>
<dbReference type="InterPro" id="IPR041816">
    <property type="entry name" value="Dbr1_N"/>
</dbReference>
<dbReference type="SUPFAM" id="SSF56300">
    <property type="entry name" value="Metallo-dependent phosphatases"/>
    <property type="match status" value="1"/>
</dbReference>
<keyword evidence="6" id="KW-0507">mRNA processing</keyword>
<accession>B7FYF0</accession>
<evidence type="ECO:0000256" key="12">
    <source>
        <dbReference type="ARBA" id="ARBA00023242"/>
    </source>
</evidence>
<evidence type="ECO:0000259" key="14">
    <source>
        <dbReference type="Pfam" id="PF00149"/>
    </source>
</evidence>
<evidence type="ECO:0000256" key="1">
    <source>
        <dbReference type="ARBA" id="ARBA00001936"/>
    </source>
</evidence>
<dbReference type="GO" id="GO:0008419">
    <property type="term" value="F:RNA lariat debranching enzyme activity"/>
    <property type="evidence" value="ECO:0007669"/>
    <property type="project" value="UniProtKB-ARBA"/>
</dbReference>
<feature type="domain" description="Lariat debranching enzyme C-terminal" evidence="15">
    <location>
        <begin position="314"/>
        <end position="362"/>
    </location>
</feature>
<dbReference type="GO" id="GO:0000398">
    <property type="term" value="P:mRNA splicing, via spliceosome"/>
    <property type="evidence" value="ECO:0007669"/>
    <property type="project" value="TreeGrafter"/>
</dbReference>
<comment type="subcellular location">
    <subcellularLocation>
        <location evidence="4">Nucleus</location>
    </subcellularLocation>
</comment>
<comment type="cofactor">
    <cofactor evidence="1">
        <name>Mn(2+)</name>
        <dbReference type="ChEBI" id="CHEBI:29035"/>
    </cofactor>
</comment>
<dbReference type="Pfam" id="PF00149">
    <property type="entry name" value="Metallophos"/>
    <property type="match status" value="1"/>
</dbReference>
<keyword evidence="10" id="KW-0408">Iron</keyword>
<dbReference type="RefSeq" id="XP_002179726.1">
    <property type="nucleotide sequence ID" value="XM_002179690.1"/>
</dbReference>
<keyword evidence="17" id="KW-1185">Reference proteome</keyword>
<dbReference type="KEGG" id="pti:PHATRDRAFT_27234"/>
<dbReference type="OrthoDB" id="407609at2759"/>
<evidence type="ECO:0000256" key="4">
    <source>
        <dbReference type="ARBA" id="ARBA00004123"/>
    </source>
</evidence>
<evidence type="ECO:0000313" key="16">
    <source>
        <dbReference type="EMBL" id="EEC48712.1"/>
    </source>
</evidence>
<dbReference type="GO" id="GO:0005634">
    <property type="term" value="C:nucleus"/>
    <property type="evidence" value="ECO:0007669"/>
    <property type="project" value="UniProtKB-SubCell"/>
</dbReference>
<dbReference type="Proteomes" id="UP000000759">
    <property type="component" value="Chromosome 7"/>
</dbReference>
<evidence type="ECO:0008006" key="18">
    <source>
        <dbReference type="Google" id="ProtNLM"/>
    </source>
</evidence>
<comment type="similarity">
    <text evidence="5">Belongs to the lariat debranching enzyme family.</text>
</comment>
<dbReference type="EMBL" id="CM000610">
    <property type="protein sequence ID" value="EEC48712.1"/>
    <property type="molecule type" value="Genomic_DNA"/>
</dbReference>
<keyword evidence="12" id="KW-0539">Nucleus</keyword>
<dbReference type="GeneID" id="7200442"/>
<evidence type="ECO:0000256" key="2">
    <source>
        <dbReference type="ARBA" id="ARBA00001947"/>
    </source>
</evidence>
<dbReference type="AlphaFoldDB" id="B7FYF0"/>
<dbReference type="PANTHER" id="PTHR12849:SF0">
    <property type="entry name" value="LARIAT DEBRANCHING ENZYME"/>
    <property type="match status" value="1"/>
</dbReference>
<feature type="region of interest" description="Disordered" evidence="13">
    <location>
        <begin position="1"/>
        <end position="58"/>
    </location>
</feature>
<evidence type="ECO:0000313" key="17">
    <source>
        <dbReference type="Proteomes" id="UP000000759"/>
    </source>
</evidence>
<sequence length="363" mass="40950">MIGGRASLRGTGRSPFYRGGQSGRGRGRGWGRGRGVRYLNRGSSSQRDGGGNDDIEEIGIPTDSSISVAVEGCCHGELDTIYERLQQHEAKSGRKVDLLISCGDFQSLRNLADFHSLAVPPKYRALGSFYKYYSGEKTAPILTIFVGGNHEASQALQELPYGGWVAPNIYYLATSIVRYQGIRIGGISGIHKAHDFAVGRFERPPYDRSSLRSVYHVRNVDIYRMKCISDLDPIDIIVSHDWPQGIEQYGDTNSLLRRKPFFREEIAQNCLGSPGNIEILRALKPKWWFAAHLHTRFLGSESVDRCNTNDLTDQMTRFLSLDKCLPRRHYMSILHLPVKECKDNAKLEYDLEWLAVVRKTHSL</sequence>
<keyword evidence="9" id="KW-0862">Zinc</keyword>
<evidence type="ECO:0000256" key="8">
    <source>
        <dbReference type="ARBA" id="ARBA00022801"/>
    </source>
</evidence>
<reference evidence="17" key="2">
    <citation type="submission" date="2008-08" db="EMBL/GenBank/DDBJ databases">
        <authorList>
            <consortium name="Diatom Consortium"/>
            <person name="Grigoriev I."/>
            <person name="Grimwood J."/>
            <person name="Kuo A."/>
            <person name="Otillar R.P."/>
            <person name="Salamov A."/>
            <person name="Detter J.C."/>
            <person name="Lindquist E."/>
            <person name="Shapiro H."/>
            <person name="Lucas S."/>
            <person name="Glavina del Rio T."/>
            <person name="Pitluck S."/>
            <person name="Rokhsar D."/>
            <person name="Bowler C."/>
        </authorList>
    </citation>
    <scope>GENOME REANNOTATION</scope>
    <source>
        <strain evidence="17">CCAP 1055/1</strain>
    </source>
</reference>
<evidence type="ECO:0000256" key="7">
    <source>
        <dbReference type="ARBA" id="ARBA00022723"/>
    </source>
</evidence>
<name>B7FYF0_PHATC</name>
<evidence type="ECO:0000256" key="11">
    <source>
        <dbReference type="ARBA" id="ARBA00023211"/>
    </source>
</evidence>
<dbReference type="STRING" id="556484.B7FYF0"/>
<evidence type="ECO:0000259" key="15">
    <source>
        <dbReference type="Pfam" id="PF05011"/>
    </source>
</evidence>
<gene>
    <name evidence="16" type="ORF">PHATRDRAFT_27234</name>
</gene>
<reference evidence="16 17" key="1">
    <citation type="journal article" date="2008" name="Nature">
        <title>The Phaeodactylum genome reveals the evolutionary history of diatom genomes.</title>
        <authorList>
            <person name="Bowler C."/>
            <person name="Allen A.E."/>
            <person name="Badger J.H."/>
            <person name="Grimwood J."/>
            <person name="Jabbari K."/>
            <person name="Kuo A."/>
            <person name="Maheswari U."/>
            <person name="Martens C."/>
            <person name="Maumus F."/>
            <person name="Otillar R.P."/>
            <person name="Rayko E."/>
            <person name="Salamov A."/>
            <person name="Vandepoele K."/>
            <person name="Beszteri B."/>
            <person name="Gruber A."/>
            <person name="Heijde M."/>
            <person name="Katinka M."/>
            <person name="Mock T."/>
            <person name="Valentin K."/>
            <person name="Verret F."/>
            <person name="Berges J.A."/>
            <person name="Brownlee C."/>
            <person name="Cadoret J.P."/>
            <person name="Chiovitti A."/>
            <person name="Choi C.J."/>
            <person name="Coesel S."/>
            <person name="De Martino A."/>
            <person name="Detter J.C."/>
            <person name="Durkin C."/>
            <person name="Falciatore A."/>
            <person name="Fournet J."/>
            <person name="Haruta M."/>
            <person name="Huysman M.J."/>
            <person name="Jenkins B.D."/>
            <person name="Jiroutova K."/>
            <person name="Jorgensen R.E."/>
            <person name="Joubert Y."/>
            <person name="Kaplan A."/>
            <person name="Kroger N."/>
            <person name="Kroth P.G."/>
            <person name="La Roche J."/>
            <person name="Lindquist E."/>
            <person name="Lommer M."/>
            <person name="Martin-Jezequel V."/>
            <person name="Lopez P.J."/>
            <person name="Lucas S."/>
            <person name="Mangogna M."/>
            <person name="McGinnis K."/>
            <person name="Medlin L.K."/>
            <person name="Montsant A."/>
            <person name="Oudot-Le Secq M.P."/>
            <person name="Napoli C."/>
            <person name="Obornik M."/>
            <person name="Parker M.S."/>
            <person name="Petit J.L."/>
            <person name="Porcel B.M."/>
            <person name="Poulsen N."/>
            <person name="Robison M."/>
            <person name="Rychlewski L."/>
            <person name="Rynearson T.A."/>
            <person name="Schmutz J."/>
            <person name="Shapiro H."/>
            <person name="Siaut M."/>
            <person name="Stanley M."/>
            <person name="Sussman M.R."/>
            <person name="Taylor A.R."/>
            <person name="Vardi A."/>
            <person name="von Dassow P."/>
            <person name="Vyverman W."/>
            <person name="Willis A."/>
            <person name="Wyrwicz L.S."/>
            <person name="Rokhsar D.S."/>
            <person name="Weissenbach J."/>
            <person name="Armbrust E.V."/>
            <person name="Green B.R."/>
            <person name="Van de Peer Y."/>
            <person name="Grigoriev I.V."/>
        </authorList>
    </citation>
    <scope>NUCLEOTIDE SEQUENCE [LARGE SCALE GENOMIC DNA]</scope>
    <source>
        <strain evidence="16 17">CCAP 1055/1</strain>
    </source>
</reference>
<evidence type="ECO:0000256" key="6">
    <source>
        <dbReference type="ARBA" id="ARBA00022664"/>
    </source>
</evidence>
<evidence type="ECO:0000256" key="3">
    <source>
        <dbReference type="ARBA" id="ARBA00001954"/>
    </source>
</evidence>
<dbReference type="eggNOG" id="KOG2863">
    <property type="taxonomic scope" value="Eukaryota"/>
</dbReference>
<proteinExistence type="inferred from homology"/>
<evidence type="ECO:0000256" key="9">
    <source>
        <dbReference type="ARBA" id="ARBA00022833"/>
    </source>
</evidence>
<keyword evidence="8" id="KW-0378">Hydrolase</keyword>
<dbReference type="InterPro" id="IPR029052">
    <property type="entry name" value="Metallo-depent_PP-like"/>
</dbReference>
<dbReference type="CDD" id="cd00844">
    <property type="entry name" value="MPP_Dbr1_N"/>
    <property type="match status" value="1"/>
</dbReference>
<dbReference type="InParanoid" id="B7FYF0"/>
<evidence type="ECO:0000256" key="13">
    <source>
        <dbReference type="SAM" id="MobiDB-lite"/>
    </source>
</evidence>
<organism evidence="16 17">
    <name type="scientific">Phaeodactylum tricornutum (strain CCAP 1055/1)</name>
    <dbReference type="NCBI Taxonomy" id="556484"/>
    <lineage>
        <taxon>Eukaryota</taxon>
        <taxon>Sar</taxon>
        <taxon>Stramenopiles</taxon>
        <taxon>Ochrophyta</taxon>
        <taxon>Bacillariophyta</taxon>
        <taxon>Bacillariophyceae</taxon>
        <taxon>Bacillariophycidae</taxon>
        <taxon>Naviculales</taxon>
        <taxon>Phaeodactylaceae</taxon>
        <taxon>Phaeodactylum</taxon>
    </lineage>
</organism>
<feature type="compositionally biased region" description="Basic residues" evidence="13">
    <location>
        <begin position="25"/>
        <end position="35"/>
    </location>
</feature>
<evidence type="ECO:0000256" key="5">
    <source>
        <dbReference type="ARBA" id="ARBA00006045"/>
    </source>
</evidence>
<keyword evidence="11" id="KW-0464">Manganese</keyword>
<evidence type="ECO:0000256" key="10">
    <source>
        <dbReference type="ARBA" id="ARBA00023004"/>
    </source>
</evidence>
<protein>
    <recommendedName>
        <fullName evidence="18">RNA lariat debranching enzyme</fullName>
    </recommendedName>
</protein>
<feature type="domain" description="Calcineurin-like phosphoesterase" evidence="14">
    <location>
        <begin position="67"/>
        <end position="295"/>
    </location>
</feature>
<dbReference type="Pfam" id="PF05011">
    <property type="entry name" value="DBR1"/>
    <property type="match status" value="1"/>
</dbReference>
<dbReference type="PaxDb" id="2850-Phatr27234"/>
<dbReference type="InterPro" id="IPR004843">
    <property type="entry name" value="Calcineurin-like_PHP"/>
</dbReference>
<comment type="cofactor">
    <cofactor evidence="3">
        <name>Fe(2+)</name>
        <dbReference type="ChEBI" id="CHEBI:29033"/>
    </cofactor>
</comment>
<dbReference type="PANTHER" id="PTHR12849">
    <property type="entry name" value="RNA LARIAT DEBRANCHING ENZYME"/>
    <property type="match status" value="1"/>
</dbReference>
<dbReference type="GO" id="GO:0046872">
    <property type="term" value="F:metal ion binding"/>
    <property type="evidence" value="ECO:0007669"/>
    <property type="project" value="UniProtKB-KW"/>
</dbReference>